<dbReference type="EMBL" id="JAJJMB010011222">
    <property type="protein sequence ID" value="KAI3903297.1"/>
    <property type="molecule type" value="Genomic_DNA"/>
</dbReference>
<evidence type="ECO:0000313" key="2">
    <source>
        <dbReference type="Proteomes" id="UP001202328"/>
    </source>
</evidence>
<gene>
    <name evidence="1" type="ORF">MKW98_031951</name>
</gene>
<keyword evidence="2" id="KW-1185">Reference proteome</keyword>
<dbReference type="AlphaFoldDB" id="A0AAD4SFH6"/>
<sequence length="153" mass="17043">MLAVRDLIFYKLYQIFSLQGMYEMKEVPLVVIAASGEGCMDRTGGRESVIGERDQDEVLLKSSTCGWDAYTTKFYRKEHQALALSFSNKQLESIVVIDPLEPKVAVSGEEQSAVAAATRGTTTFDHLAMQLTIQIIKWIKGAAVVEKNSHNRL</sequence>
<accession>A0AAD4SFH6</accession>
<protein>
    <submittedName>
        <fullName evidence="1">Uncharacterized protein</fullName>
    </submittedName>
</protein>
<name>A0AAD4SFH6_9MAGN</name>
<organism evidence="1 2">
    <name type="scientific">Papaver atlanticum</name>
    <dbReference type="NCBI Taxonomy" id="357466"/>
    <lineage>
        <taxon>Eukaryota</taxon>
        <taxon>Viridiplantae</taxon>
        <taxon>Streptophyta</taxon>
        <taxon>Embryophyta</taxon>
        <taxon>Tracheophyta</taxon>
        <taxon>Spermatophyta</taxon>
        <taxon>Magnoliopsida</taxon>
        <taxon>Ranunculales</taxon>
        <taxon>Papaveraceae</taxon>
        <taxon>Papaveroideae</taxon>
        <taxon>Papaver</taxon>
    </lineage>
</organism>
<comment type="caution">
    <text evidence="1">The sequence shown here is derived from an EMBL/GenBank/DDBJ whole genome shotgun (WGS) entry which is preliminary data.</text>
</comment>
<dbReference type="Proteomes" id="UP001202328">
    <property type="component" value="Unassembled WGS sequence"/>
</dbReference>
<evidence type="ECO:0000313" key="1">
    <source>
        <dbReference type="EMBL" id="KAI3903297.1"/>
    </source>
</evidence>
<proteinExistence type="predicted"/>
<reference evidence="1" key="1">
    <citation type="submission" date="2022-04" db="EMBL/GenBank/DDBJ databases">
        <title>A functionally conserved STORR gene fusion in Papaver species that diverged 16.8 million years ago.</title>
        <authorList>
            <person name="Catania T."/>
        </authorList>
    </citation>
    <scope>NUCLEOTIDE SEQUENCE</scope>
    <source>
        <strain evidence="1">S-188037</strain>
    </source>
</reference>